<name>A0A0M0JZT9_9EUKA</name>
<dbReference type="InterPro" id="IPR045099">
    <property type="entry name" value="PITH1-like"/>
</dbReference>
<feature type="domain" description="PITH" evidence="2">
    <location>
        <begin position="15"/>
        <end position="190"/>
    </location>
</feature>
<comment type="similarity">
    <text evidence="1">Belongs to the PITHD1 family.</text>
</comment>
<dbReference type="Gene3D" id="2.60.120.470">
    <property type="entry name" value="PITH domain"/>
    <property type="match status" value="1"/>
</dbReference>
<evidence type="ECO:0000259" key="2">
    <source>
        <dbReference type="PROSITE" id="PS51532"/>
    </source>
</evidence>
<sequence>MSHSGPFRCQCGQIHADQYDGPSNDLLPYIDIDGVHALNESETGACRRVFKPYDQRLDQTAVVESEEDDPQIIIHIPFVSPVKIRALKLIGGGNGTAPRILRAYINREALDFTDVEDAPPVQQWDLAEDATGDLEYATQFSRFQNVSKLSLFVPENFGGDHHTVISYIGLSGVGSEHKRRAVQAVYEARGVGNLNDPLREDAAPCHDCA</sequence>
<comment type="caution">
    <text evidence="3">The sequence shown here is derived from an EMBL/GenBank/DDBJ whole genome shotgun (WGS) entry which is preliminary data.</text>
</comment>
<evidence type="ECO:0000256" key="1">
    <source>
        <dbReference type="ARBA" id="ARBA00025788"/>
    </source>
</evidence>
<dbReference type="PANTHER" id="PTHR12175:SF1">
    <property type="entry name" value="PITH DOMAIN-CONTAINING PROTEIN 1"/>
    <property type="match status" value="1"/>
</dbReference>
<evidence type="ECO:0000313" key="3">
    <source>
        <dbReference type="EMBL" id="KOO32065.1"/>
    </source>
</evidence>
<dbReference type="InterPro" id="IPR008979">
    <property type="entry name" value="Galactose-bd-like_sf"/>
</dbReference>
<dbReference type="Pfam" id="PF06201">
    <property type="entry name" value="PITH"/>
    <property type="match status" value="1"/>
</dbReference>
<dbReference type="GO" id="GO:0005737">
    <property type="term" value="C:cytoplasm"/>
    <property type="evidence" value="ECO:0007669"/>
    <property type="project" value="UniProtKB-ARBA"/>
</dbReference>
<keyword evidence="4" id="KW-1185">Reference proteome</keyword>
<proteinExistence type="inferred from homology"/>
<accession>A0A0M0JZT9</accession>
<dbReference type="Proteomes" id="UP000037460">
    <property type="component" value="Unassembled WGS sequence"/>
</dbReference>
<organism evidence="3 4">
    <name type="scientific">Chrysochromulina tobinii</name>
    <dbReference type="NCBI Taxonomy" id="1460289"/>
    <lineage>
        <taxon>Eukaryota</taxon>
        <taxon>Haptista</taxon>
        <taxon>Haptophyta</taxon>
        <taxon>Prymnesiophyceae</taxon>
        <taxon>Prymnesiales</taxon>
        <taxon>Chrysochromulinaceae</taxon>
        <taxon>Chrysochromulina</taxon>
    </lineage>
</organism>
<evidence type="ECO:0000313" key="4">
    <source>
        <dbReference type="Proteomes" id="UP000037460"/>
    </source>
</evidence>
<protein>
    <submittedName>
        <fullName evidence="3">Thioredoxin family trp26 family protein</fullName>
    </submittedName>
</protein>
<dbReference type="OrthoDB" id="2635at2759"/>
<dbReference type="EMBL" id="JWZX01001855">
    <property type="protein sequence ID" value="KOO32065.1"/>
    <property type="molecule type" value="Genomic_DNA"/>
</dbReference>
<dbReference type="SUPFAM" id="SSF49785">
    <property type="entry name" value="Galactose-binding domain-like"/>
    <property type="match status" value="1"/>
</dbReference>
<dbReference type="PROSITE" id="PS51532">
    <property type="entry name" value="PITH"/>
    <property type="match status" value="1"/>
</dbReference>
<dbReference type="AlphaFoldDB" id="A0A0M0JZT9"/>
<dbReference type="InterPro" id="IPR010400">
    <property type="entry name" value="PITH_dom"/>
</dbReference>
<reference evidence="4" key="1">
    <citation type="journal article" date="2015" name="PLoS Genet.">
        <title>Genome Sequence and Transcriptome Analyses of Chrysochromulina tobin: Metabolic Tools for Enhanced Algal Fitness in the Prominent Order Prymnesiales (Haptophyceae).</title>
        <authorList>
            <person name="Hovde B.T."/>
            <person name="Deodato C.R."/>
            <person name="Hunsperger H.M."/>
            <person name="Ryken S.A."/>
            <person name="Yost W."/>
            <person name="Jha R.K."/>
            <person name="Patterson J."/>
            <person name="Monnat R.J. Jr."/>
            <person name="Barlow S.B."/>
            <person name="Starkenburg S.R."/>
            <person name="Cattolico R.A."/>
        </authorList>
    </citation>
    <scope>NUCLEOTIDE SEQUENCE</scope>
    <source>
        <strain evidence="4">CCMP291</strain>
    </source>
</reference>
<dbReference type="PANTHER" id="PTHR12175">
    <property type="entry name" value="AD039 HT014 THIOREDOXIN FAMILY TRP26"/>
    <property type="match status" value="1"/>
</dbReference>
<dbReference type="InterPro" id="IPR037047">
    <property type="entry name" value="PITH_dom_sf"/>
</dbReference>
<gene>
    <name evidence="3" type="ORF">Ctob_008053</name>
</gene>